<dbReference type="Proteomes" id="UP001442364">
    <property type="component" value="Unassembled WGS sequence"/>
</dbReference>
<keyword evidence="3" id="KW-1185">Reference proteome</keyword>
<reference evidence="2 3" key="1">
    <citation type="submission" date="2024-03" db="EMBL/GenBank/DDBJ databases">
        <title>Human intestinal bacterial collection.</title>
        <authorList>
            <person name="Pauvert C."/>
            <person name="Hitch T.C.A."/>
            <person name="Clavel T."/>
        </authorList>
    </citation>
    <scope>NUCLEOTIDE SEQUENCE [LARGE SCALE GENOMIC DNA]</scope>
    <source>
        <strain evidence="2 3">CLA-AA-H255</strain>
    </source>
</reference>
<name>A0ABV1BX44_9FIRM</name>
<evidence type="ECO:0000256" key="1">
    <source>
        <dbReference type="SAM" id="Phobius"/>
    </source>
</evidence>
<evidence type="ECO:0000313" key="3">
    <source>
        <dbReference type="Proteomes" id="UP001442364"/>
    </source>
</evidence>
<keyword evidence="1" id="KW-0472">Membrane</keyword>
<sequence length="298" mass="34217">MNNKKKCINIIAYIIVVILAVFYLATLVLGSKLDVSDEYKLYYVDGELSKWPGENGLDYYFGNTEIYDISKLEEYKKLLEEQKLYGDIITDDEEEADEVNEDSVESNRDSAIDKYFQKMLAAENNYVSEDADDNSTADKDEDKTIASALNIPYRYTKGFYSLHTGIYTNKGNEAALYYRFVTRVEKDIVLEVYGASYNTDTKVYANDEYIGTITAYNETEGAVKYHKNEYGDREREDKVNDNLNTLKIPADIVGNDGIVKISFVPEETVNIYDYTSAISNDNFKKYKGFRITSVNMFY</sequence>
<accession>A0ABV1BX44</accession>
<gene>
    <name evidence="2" type="ORF">WMO14_10505</name>
</gene>
<organism evidence="2 3">
    <name type="scientific">[Lactobacillus] rogosae</name>
    <dbReference type="NCBI Taxonomy" id="706562"/>
    <lineage>
        <taxon>Bacteria</taxon>
        <taxon>Bacillati</taxon>
        <taxon>Bacillota</taxon>
        <taxon>Clostridia</taxon>
        <taxon>Lachnospirales</taxon>
        <taxon>Lachnospiraceae</taxon>
        <taxon>Lachnospira</taxon>
    </lineage>
</organism>
<protein>
    <submittedName>
        <fullName evidence="2">Uncharacterized protein</fullName>
    </submittedName>
</protein>
<keyword evidence="1" id="KW-1133">Transmembrane helix</keyword>
<dbReference type="EMBL" id="JBBMER010000007">
    <property type="protein sequence ID" value="MEQ2380310.1"/>
    <property type="molecule type" value="Genomic_DNA"/>
</dbReference>
<proteinExistence type="predicted"/>
<keyword evidence="1" id="KW-0812">Transmembrane</keyword>
<dbReference type="RefSeq" id="WP_022502372.1">
    <property type="nucleotide sequence ID" value="NZ_DAWCMB010000056.1"/>
</dbReference>
<feature type="transmembrane region" description="Helical" evidence="1">
    <location>
        <begin position="7"/>
        <end position="30"/>
    </location>
</feature>
<comment type="caution">
    <text evidence="2">The sequence shown here is derived from an EMBL/GenBank/DDBJ whole genome shotgun (WGS) entry which is preliminary data.</text>
</comment>
<evidence type="ECO:0000313" key="2">
    <source>
        <dbReference type="EMBL" id="MEQ2380310.1"/>
    </source>
</evidence>